<evidence type="ECO:0000313" key="1">
    <source>
        <dbReference type="EMBL" id="CAB4163667.1"/>
    </source>
</evidence>
<reference evidence="1" key="1">
    <citation type="submission" date="2020-04" db="EMBL/GenBank/DDBJ databases">
        <authorList>
            <person name="Chiriac C."/>
            <person name="Salcher M."/>
            <person name="Ghai R."/>
            <person name="Kavagutti S V."/>
        </authorList>
    </citation>
    <scope>NUCLEOTIDE SEQUENCE</scope>
</reference>
<accession>A0A6J5NXF0</accession>
<name>A0A6J5NXF0_9CAUD</name>
<sequence length="77" mass="8685">MATPTPNLQGESEIQISNSNSKIENQNSNLVLPNGIDLANEVLDLRDLTERYWRVIQAQHVRIARLESELCAKTAPR</sequence>
<protein>
    <submittedName>
        <fullName evidence="1">Uncharacterized protein</fullName>
    </submittedName>
</protein>
<proteinExistence type="predicted"/>
<gene>
    <name evidence="1" type="ORF">UFOVP811_49</name>
</gene>
<organism evidence="1">
    <name type="scientific">uncultured Caudovirales phage</name>
    <dbReference type="NCBI Taxonomy" id="2100421"/>
    <lineage>
        <taxon>Viruses</taxon>
        <taxon>Duplodnaviria</taxon>
        <taxon>Heunggongvirae</taxon>
        <taxon>Uroviricota</taxon>
        <taxon>Caudoviricetes</taxon>
        <taxon>Peduoviridae</taxon>
        <taxon>Maltschvirus</taxon>
        <taxon>Maltschvirus maltsch</taxon>
    </lineage>
</organism>
<dbReference type="EMBL" id="LR796748">
    <property type="protein sequence ID" value="CAB4163667.1"/>
    <property type="molecule type" value="Genomic_DNA"/>
</dbReference>